<evidence type="ECO:0000256" key="1">
    <source>
        <dbReference type="SAM" id="MobiDB-lite"/>
    </source>
</evidence>
<organism evidence="2 3">
    <name type="scientific">Actinomadura livida</name>
    <dbReference type="NCBI Taxonomy" id="79909"/>
    <lineage>
        <taxon>Bacteria</taxon>
        <taxon>Bacillati</taxon>
        <taxon>Actinomycetota</taxon>
        <taxon>Actinomycetes</taxon>
        <taxon>Streptosporangiales</taxon>
        <taxon>Thermomonosporaceae</taxon>
        <taxon>Actinomadura</taxon>
    </lineage>
</organism>
<gene>
    <name evidence="2" type="ORF">GCM10009546_13120</name>
</gene>
<protein>
    <submittedName>
        <fullName evidence="2">Uncharacterized protein</fullName>
    </submittedName>
</protein>
<dbReference type="Proteomes" id="UP001501427">
    <property type="component" value="Unassembled WGS sequence"/>
</dbReference>
<sequence length="121" mass="13238">MRPEVQVLLGPPSNPSSEAGSAFSGPGLKIFWHSGGTGIPHHRDAPANIPRPKMCRLWASPRCVAKPGATKGLQAEAQRLLLELRSRGSRIGWAQGRCSVGAEQEMEIVHIRKLDRARSRR</sequence>
<proteinExistence type="predicted"/>
<evidence type="ECO:0000313" key="2">
    <source>
        <dbReference type="EMBL" id="GAA0552502.1"/>
    </source>
</evidence>
<dbReference type="EMBL" id="BAAAHD010000012">
    <property type="protein sequence ID" value="GAA0552502.1"/>
    <property type="molecule type" value="Genomic_DNA"/>
</dbReference>
<comment type="caution">
    <text evidence="2">The sequence shown here is derived from an EMBL/GenBank/DDBJ whole genome shotgun (WGS) entry which is preliminary data.</text>
</comment>
<evidence type="ECO:0000313" key="3">
    <source>
        <dbReference type="Proteomes" id="UP001501427"/>
    </source>
</evidence>
<name>A0ABP3NVP1_9ACTN</name>
<reference evidence="3" key="1">
    <citation type="journal article" date="2019" name="Int. J. Syst. Evol. Microbiol.">
        <title>The Global Catalogue of Microorganisms (GCM) 10K type strain sequencing project: providing services to taxonomists for standard genome sequencing and annotation.</title>
        <authorList>
            <consortium name="The Broad Institute Genomics Platform"/>
            <consortium name="The Broad Institute Genome Sequencing Center for Infectious Disease"/>
            <person name="Wu L."/>
            <person name="Ma J."/>
        </authorList>
    </citation>
    <scope>NUCLEOTIDE SEQUENCE [LARGE SCALE GENOMIC DNA]</scope>
    <source>
        <strain evidence="3">JCM 10667</strain>
    </source>
</reference>
<feature type="region of interest" description="Disordered" evidence="1">
    <location>
        <begin position="1"/>
        <end position="22"/>
    </location>
</feature>
<accession>A0ABP3NVP1</accession>
<keyword evidence="3" id="KW-1185">Reference proteome</keyword>